<feature type="region of interest" description="Disordered" evidence="4">
    <location>
        <begin position="895"/>
        <end position="926"/>
    </location>
</feature>
<dbReference type="Gene3D" id="1.20.1160.20">
    <property type="match status" value="2"/>
</dbReference>
<gene>
    <name evidence="6" type="ORF">EB796_005944</name>
</gene>
<dbReference type="OrthoDB" id="10029564at2759"/>
<dbReference type="InterPro" id="IPR001478">
    <property type="entry name" value="PDZ"/>
</dbReference>
<reference evidence="6" key="1">
    <citation type="submission" date="2020-06" db="EMBL/GenBank/DDBJ databases">
        <title>Draft genome of Bugula neritina, a colonial animal packing powerful symbionts and potential medicines.</title>
        <authorList>
            <person name="Rayko M."/>
        </authorList>
    </citation>
    <scope>NUCLEOTIDE SEQUENCE [LARGE SCALE GENOMIC DNA]</scope>
    <source>
        <strain evidence="6">Kwan_BN1</strain>
    </source>
</reference>
<organism evidence="6 7">
    <name type="scientific">Bugula neritina</name>
    <name type="common">Brown bryozoan</name>
    <name type="synonym">Sertularia neritina</name>
    <dbReference type="NCBI Taxonomy" id="10212"/>
    <lineage>
        <taxon>Eukaryota</taxon>
        <taxon>Metazoa</taxon>
        <taxon>Spiralia</taxon>
        <taxon>Lophotrochozoa</taxon>
        <taxon>Bryozoa</taxon>
        <taxon>Gymnolaemata</taxon>
        <taxon>Cheilostomatida</taxon>
        <taxon>Flustrina</taxon>
        <taxon>Buguloidea</taxon>
        <taxon>Bugulidae</taxon>
        <taxon>Bugula</taxon>
    </lineage>
</organism>
<dbReference type="GO" id="GO:0032426">
    <property type="term" value="C:stereocilium tip"/>
    <property type="evidence" value="ECO:0007669"/>
    <property type="project" value="TreeGrafter"/>
</dbReference>
<name>A0A7J7KAS1_BUGNE</name>
<dbReference type="Proteomes" id="UP000593567">
    <property type="component" value="Unassembled WGS sequence"/>
</dbReference>
<protein>
    <submittedName>
        <fullName evidence="6">DFNB31</fullName>
    </submittedName>
</protein>
<dbReference type="FunFam" id="2.30.42.10:FF:000087">
    <property type="entry name" value="Whirlin a"/>
    <property type="match status" value="1"/>
</dbReference>
<feature type="region of interest" description="Disordered" evidence="4">
    <location>
        <begin position="679"/>
        <end position="799"/>
    </location>
</feature>
<comment type="caution">
    <text evidence="6">The sequence shown here is derived from an EMBL/GenBank/DDBJ whole genome shotgun (WGS) entry which is preliminary data.</text>
</comment>
<dbReference type="GO" id="GO:0005886">
    <property type="term" value="C:plasma membrane"/>
    <property type="evidence" value="ECO:0007669"/>
    <property type="project" value="TreeGrafter"/>
</dbReference>
<feature type="compositionally biased region" description="Low complexity" evidence="4">
    <location>
        <begin position="1018"/>
        <end position="1036"/>
    </location>
</feature>
<keyword evidence="3" id="KW-0966">Cell projection</keyword>
<feature type="compositionally biased region" description="Basic and acidic residues" evidence="4">
    <location>
        <begin position="984"/>
        <end position="994"/>
    </location>
</feature>
<dbReference type="InterPro" id="IPR036034">
    <property type="entry name" value="PDZ_sf"/>
</dbReference>
<dbReference type="GO" id="GO:0005929">
    <property type="term" value="C:cilium"/>
    <property type="evidence" value="ECO:0007669"/>
    <property type="project" value="TreeGrafter"/>
</dbReference>
<comment type="subcellular location">
    <subcellularLocation>
        <location evidence="1">Cell projection</location>
    </subcellularLocation>
</comment>
<dbReference type="SMART" id="SM00228">
    <property type="entry name" value="PDZ"/>
    <property type="match status" value="3"/>
</dbReference>
<dbReference type="Gene3D" id="2.30.42.10">
    <property type="match status" value="3"/>
</dbReference>
<evidence type="ECO:0000256" key="4">
    <source>
        <dbReference type="SAM" id="MobiDB-lite"/>
    </source>
</evidence>
<feature type="domain" description="PDZ" evidence="5">
    <location>
        <begin position="178"/>
        <end position="247"/>
    </location>
</feature>
<proteinExistence type="predicted"/>
<feature type="compositionally biased region" description="Polar residues" evidence="4">
    <location>
        <begin position="726"/>
        <end position="739"/>
    </location>
</feature>
<dbReference type="Pfam" id="PF00595">
    <property type="entry name" value="PDZ"/>
    <property type="match status" value="3"/>
</dbReference>
<feature type="domain" description="PDZ" evidence="5">
    <location>
        <begin position="309"/>
        <end position="379"/>
    </location>
</feature>
<feature type="compositionally biased region" description="Basic and acidic residues" evidence="4">
    <location>
        <begin position="443"/>
        <end position="462"/>
    </location>
</feature>
<feature type="region of interest" description="Disordered" evidence="4">
    <location>
        <begin position="124"/>
        <end position="171"/>
    </location>
</feature>
<evidence type="ECO:0000313" key="6">
    <source>
        <dbReference type="EMBL" id="KAF6035752.1"/>
    </source>
</evidence>
<evidence type="ECO:0000313" key="7">
    <source>
        <dbReference type="Proteomes" id="UP000593567"/>
    </source>
</evidence>
<feature type="compositionally biased region" description="Low complexity" evidence="4">
    <location>
        <begin position="24"/>
        <end position="34"/>
    </location>
</feature>
<evidence type="ECO:0000256" key="1">
    <source>
        <dbReference type="ARBA" id="ARBA00004316"/>
    </source>
</evidence>
<evidence type="ECO:0000259" key="5">
    <source>
        <dbReference type="PROSITE" id="PS50106"/>
    </source>
</evidence>
<evidence type="ECO:0000256" key="2">
    <source>
        <dbReference type="ARBA" id="ARBA00022737"/>
    </source>
</evidence>
<dbReference type="EMBL" id="VXIV02000834">
    <property type="protein sequence ID" value="KAF6035752.1"/>
    <property type="molecule type" value="Genomic_DNA"/>
</dbReference>
<feature type="domain" description="PDZ" evidence="5">
    <location>
        <begin position="1055"/>
        <end position="1125"/>
    </location>
</feature>
<dbReference type="AlphaFoldDB" id="A0A7J7KAS1"/>
<dbReference type="SUPFAM" id="SSF50156">
    <property type="entry name" value="PDZ domain-like"/>
    <property type="match status" value="3"/>
</dbReference>
<dbReference type="PROSITE" id="PS50106">
    <property type="entry name" value="PDZ"/>
    <property type="match status" value="3"/>
</dbReference>
<feature type="region of interest" description="Disordered" evidence="4">
    <location>
        <begin position="1"/>
        <end position="40"/>
    </location>
</feature>
<sequence>MDVERSTLATGYPPSIASSRRRGPPSGAKSKPSSTARTMSRNVKRLQEAVNLHLNHYEKELFLDALNEYHSQKDSWGFVELLRTILNTPAKQLLVPMIRLVLPAADIPEFDKCVQLSAAVARGEQGAGRLTGGSPSTSSRAGHRPRANSTHKYSTAPVRLKGRQSDYNSSTDSRELNILQIFPASDGIGFTIKSGHHGKPGKFVSSVDPRSEAYVQGLAVGDEILEANDIDLSKTSNEDAALILRAARTLTLTVRHSNTQTNQETYTWVDTDGRSCSPPPSESELNNTLRSSISKKSGMTLLSSQDERRINLRIEKGHGLGLSIRGGSEYGLGIYITGVDEGSSAKRSGIRVGDQVLAVNDVQLVDITHKDAVKALKRSRHMILTIKHVGKLPHAKIDDRKLVVPRRSHSTAGRRSRSQSRRDYSSSTEDVRRQSRMRYPGSLDRRKYHDEEYQQAEETKEVADDQHGFTKGAGSQLMLSRNMALPQQSHNSRSYAVVEEQARNLLNDNERGTLKFYLDEYNKSYVSVEALVAALKELFNTQAKFQMFHELRHLIHPRDVEKYDKLVVKVEVSFLKSRHERSQDQMSDFSLDSILSAHSTNSTNESLTLHLSANQNLQNSEVKEHIAVLNGTESVRSNKMLVTDGSKQRVVTYTPSAQSQTPAKPARSRSFVTAADVNYYSSPEDSPRDISKSVPRMGVRAAKISPKPDGLSPGEDSGVDVRVKAGSTSQSGSSYTDTMSRPMISSPPAQSKNLPDTTDSDESSIEAVKQQYRHSYSMSGSANLDSEDEHIPGLHSDLDISDQGNVVLVNSKDVGTLPRRPATRKESNTPATPTFREQVKNRSRLSGKMYLPPSPVSTSQRQEIPLSDTDYDTLDILNISKELYATALSDEREAEKLDTESWASLPPPPPQLLSSNTSTLESKGYAPSSKHVAEVSHYASIGQLQEEEKVKVKGQYDETAVADAELDDQAACPHPAVLQGRSPQAEKKSPRVKSDTNIYAVVKRHSPRPLRPSMSFEPPNSDSDSSPSSPTAPDIPTKLDDTTTQSADVTSQEEVVRVNKLRSTLGLAIEGGAGTKQPIPRIISIQETGCAHNSELKIGHLILRVNDRYMEGLSHNQAARAIADAFRDRKTAYLDFLVKLSSEKST</sequence>
<feature type="compositionally biased region" description="Basic and acidic residues" evidence="4">
    <location>
        <begin position="420"/>
        <end position="433"/>
    </location>
</feature>
<dbReference type="PANTHER" id="PTHR23116">
    <property type="entry name" value="PDZ DOMAIN CONTAINING WHIRLIN AND HARMONIN-RELATED"/>
    <property type="match status" value="1"/>
</dbReference>
<feature type="compositionally biased region" description="Basic and acidic residues" evidence="4">
    <location>
        <begin position="789"/>
        <end position="798"/>
    </location>
</feature>
<keyword evidence="7" id="KW-1185">Reference proteome</keyword>
<feature type="compositionally biased region" description="Basic residues" evidence="4">
    <location>
        <begin position="403"/>
        <end position="419"/>
    </location>
</feature>
<feature type="compositionally biased region" description="Polar residues" evidence="4">
    <location>
        <begin position="1042"/>
        <end position="1051"/>
    </location>
</feature>
<feature type="region of interest" description="Disordered" evidence="4">
    <location>
        <begin position="814"/>
        <end position="862"/>
    </location>
</feature>
<dbReference type="CDD" id="cd06741">
    <property type="entry name" value="PDZ2_FL-whirlin"/>
    <property type="match status" value="1"/>
</dbReference>
<feature type="compositionally biased region" description="Polar residues" evidence="4">
    <location>
        <begin position="747"/>
        <end position="757"/>
    </location>
</feature>
<evidence type="ECO:0000256" key="3">
    <source>
        <dbReference type="ARBA" id="ARBA00023273"/>
    </source>
</evidence>
<feature type="compositionally biased region" description="Polar residues" evidence="4">
    <location>
        <begin position="773"/>
        <end position="784"/>
    </location>
</feature>
<keyword evidence="2" id="KW-0677">Repeat</keyword>
<dbReference type="PANTHER" id="PTHR23116:SF29">
    <property type="entry name" value="PDZ DOMAIN-CONTAINING PROTEIN 7"/>
    <property type="match status" value="1"/>
</dbReference>
<dbReference type="InterPro" id="IPR051844">
    <property type="entry name" value="USH2_Complex_Protein"/>
</dbReference>
<dbReference type="GO" id="GO:0002142">
    <property type="term" value="C:stereocilia ankle link complex"/>
    <property type="evidence" value="ECO:0007669"/>
    <property type="project" value="TreeGrafter"/>
</dbReference>
<feature type="region of interest" description="Disordered" evidence="4">
    <location>
        <begin position="974"/>
        <end position="1051"/>
    </location>
</feature>
<accession>A0A7J7KAS1</accession>
<feature type="region of interest" description="Disordered" evidence="4">
    <location>
        <begin position="397"/>
        <end position="462"/>
    </location>
</feature>